<dbReference type="EMBL" id="JASBNA010000017">
    <property type="protein sequence ID" value="KAK7686203.1"/>
    <property type="molecule type" value="Genomic_DNA"/>
</dbReference>
<accession>A0AAW0FYP8</accession>
<reference evidence="1 2" key="1">
    <citation type="submission" date="2022-09" db="EMBL/GenBank/DDBJ databases">
        <authorList>
            <person name="Palmer J.M."/>
        </authorList>
    </citation>
    <scope>NUCLEOTIDE SEQUENCE [LARGE SCALE GENOMIC DNA]</scope>
    <source>
        <strain evidence="1 2">DSM 7382</strain>
    </source>
</reference>
<comment type="caution">
    <text evidence="1">The sequence shown here is derived from an EMBL/GenBank/DDBJ whole genome shotgun (WGS) entry which is preliminary data.</text>
</comment>
<dbReference type="Proteomes" id="UP001385951">
    <property type="component" value="Unassembled WGS sequence"/>
</dbReference>
<gene>
    <name evidence="1" type="ORF">QCA50_010423</name>
</gene>
<dbReference type="AlphaFoldDB" id="A0AAW0FYP8"/>
<organism evidence="1 2">
    <name type="scientific">Cerrena zonata</name>
    <dbReference type="NCBI Taxonomy" id="2478898"/>
    <lineage>
        <taxon>Eukaryota</taxon>
        <taxon>Fungi</taxon>
        <taxon>Dikarya</taxon>
        <taxon>Basidiomycota</taxon>
        <taxon>Agaricomycotina</taxon>
        <taxon>Agaricomycetes</taxon>
        <taxon>Polyporales</taxon>
        <taxon>Cerrenaceae</taxon>
        <taxon>Cerrena</taxon>
    </lineage>
</organism>
<evidence type="ECO:0000313" key="1">
    <source>
        <dbReference type="EMBL" id="KAK7686203.1"/>
    </source>
</evidence>
<proteinExistence type="predicted"/>
<protein>
    <submittedName>
        <fullName evidence="1">Uncharacterized protein</fullName>
    </submittedName>
</protein>
<keyword evidence="2" id="KW-1185">Reference proteome</keyword>
<sequence>MCRIRRFEFSVKVLRVLFPFIRLLPGLSQLLFLSISSTSSIALPLPFPSSCRSSSTTDMLFLKMLDLDG</sequence>
<evidence type="ECO:0000313" key="2">
    <source>
        <dbReference type="Proteomes" id="UP001385951"/>
    </source>
</evidence>
<name>A0AAW0FYP8_9APHY</name>